<dbReference type="InterPro" id="IPR039379">
    <property type="entry name" value="Protoglobin_sensor_dom"/>
</dbReference>
<dbReference type="InterPro" id="IPR012292">
    <property type="entry name" value="Globin/Proto"/>
</dbReference>
<name>A0A926NSC1_9HYPH</name>
<dbReference type="GO" id="GO:0019825">
    <property type="term" value="F:oxygen binding"/>
    <property type="evidence" value="ECO:0007669"/>
    <property type="project" value="InterPro"/>
</dbReference>
<dbReference type="Proteomes" id="UP000598467">
    <property type="component" value="Unassembled WGS sequence"/>
</dbReference>
<dbReference type="Pfam" id="PF11563">
    <property type="entry name" value="Protoglobin"/>
    <property type="match status" value="1"/>
</dbReference>
<feature type="domain" description="Globin-sensor" evidence="1">
    <location>
        <begin position="7"/>
        <end position="150"/>
    </location>
</feature>
<dbReference type="InterPro" id="IPR009050">
    <property type="entry name" value="Globin-like_sf"/>
</dbReference>
<reference evidence="2" key="1">
    <citation type="submission" date="2020-05" db="EMBL/GenBank/DDBJ databases">
        <title>Identification of trans-AT polyketide cluster in two marine bacteria, producers of a novel glutaramide-containing polyketide sesbanimide D and analogs.</title>
        <authorList>
            <person name="Kacar D."/>
            <person name="Rodriguez P."/>
            <person name="Canedo L."/>
            <person name="Gonzalez E."/>
            <person name="Galan B."/>
            <person name="De La Calle F."/>
            <person name="Garcia J.L."/>
        </authorList>
    </citation>
    <scope>NUCLEOTIDE SEQUENCE</scope>
    <source>
        <strain evidence="2">PHM038</strain>
    </source>
</reference>
<organism evidence="2 3">
    <name type="scientific">Roseibium aggregatum</name>
    <dbReference type="NCBI Taxonomy" id="187304"/>
    <lineage>
        <taxon>Bacteria</taxon>
        <taxon>Pseudomonadati</taxon>
        <taxon>Pseudomonadota</taxon>
        <taxon>Alphaproteobacteria</taxon>
        <taxon>Hyphomicrobiales</taxon>
        <taxon>Stappiaceae</taxon>
        <taxon>Roseibium</taxon>
    </lineage>
</organism>
<accession>A0A926NSC1</accession>
<protein>
    <recommendedName>
        <fullName evidence="1">Globin-sensor domain-containing protein</fullName>
    </recommendedName>
</protein>
<evidence type="ECO:0000313" key="2">
    <source>
        <dbReference type="EMBL" id="MBD1545569.1"/>
    </source>
</evidence>
<dbReference type="InterPro" id="IPR044398">
    <property type="entry name" value="Globin-sensor_dom"/>
</dbReference>
<comment type="caution">
    <text evidence="2">The sequence shown here is derived from an EMBL/GenBank/DDBJ whole genome shotgun (WGS) entry which is preliminary data.</text>
</comment>
<dbReference type="GO" id="GO:0020037">
    <property type="term" value="F:heme binding"/>
    <property type="evidence" value="ECO:0007669"/>
    <property type="project" value="InterPro"/>
</dbReference>
<dbReference type="SUPFAM" id="SSF46458">
    <property type="entry name" value="Globin-like"/>
    <property type="match status" value="1"/>
</dbReference>
<dbReference type="CDD" id="cd01068">
    <property type="entry name" value="globin_sensor"/>
    <property type="match status" value="1"/>
</dbReference>
<dbReference type="EMBL" id="JABFCZ010000005">
    <property type="protein sequence ID" value="MBD1545569.1"/>
    <property type="molecule type" value="Genomic_DNA"/>
</dbReference>
<dbReference type="AlphaFoldDB" id="A0A926NSC1"/>
<dbReference type="RefSeq" id="WP_190290253.1">
    <property type="nucleotide sequence ID" value="NZ_JABFCZ010000005.1"/>
</dbReference>
<sequence>MFSPDRHELREYIDFIDLNRQDIIAARSAWVVIRPNIDDVLTYFYSSQIMKQTEKQFPRFDIPTLIDKQIAHWDRLFSGGLDEEYVSRVKRIGSAHRRLDISLPYYIISYGLFLNEFERILRFHHKNQKDTLDLMSGIRKFILLDLAIACSGDNAQLEA</sequence>
<evidence type="ECO:0000259" key="1">
    <source>
        <dbReference type="Pfam" id="PF11563"/>
    </source>
</evidence>
<gene>
    <name evidence="2" type="ORF">HK439_04800</name>
</gene>
<evidence type="ECO:0000313" key="3">
    <source>
        <dbReference type="Proteomes" id="UP000598467"/>
    </source>
</evidence>
<proteinExistence type="predicted"/>
<dbReference type="Gene3D" id="1.10.490.10">
    <property type="entry name" value="Globins"/>
    <property type="match status" value="1"/>
</dbReference>